<dbReference type="HOGENOM" id="CLU_2401365_0_0_1"/>
<dbReference type="AlphaFoldDB" id="B3LQK4"/>
<protein>
    <submittedName>
        <fullName evidence="1">Uncharacterized protein</fullName>
    </submittedName>
</protein>
<keyword evidence="2" id="KW-1185">Reference proteome</keyword>
<evidence type="ECO:0000313" key="2">
    <source>
        <dbReference type="Proteomes" id="UP000008335"/>
    </source>
</evidence>
<evidence type="ECO:0000313" key="1">
    <source>
        <dbReference type="EMBL" id="EDV12857.1"/>
    </source>
</evidence>
<organism evidence="1 2">
    <name type="scientific">Saccharomyces cerevisiae (strain RM11-1a)</name>
    <name type="common">Baker's yeast</name>
    <dbReference type="NCBI Taxonomy" id="285006"/>
    <lineage>
        <taxon>Eukaryota</taxon>
        <taxon>Fungi</taxon>
        <taxon>Dikarya</taxon>
        <taxon>Ascomycota</taxon>
        <taxon>Saccharomycotina</taxon>
        <taxon>Saccharomycetes</taxon>
        <taxon>Saccharomycetales</taxon>
        <taxon>Saccharomycetaceae</taxon>
        <taxon>Saccharomyces</taxon>
    </lineage>
</organism>
<dbReference type="EMBL" id="CH408050">
    <property type="protein sequence ID" value="EDV12857.1"/>
    <property type="molecule type" value="Genomic_DNA"/>
</dbReference>
<reference evidence="1" key="2">
    <citation type="submission" date="2005-07" db="EMBL/GenBank/DDBJ databases">
        <title>Annotation of the Saccharomyces cerevisiae RM11-1a Genome.</title>
        <authorList>
            <consortium name="The Broad Institute Genome Sequencing Platform"/>
            <person name="Birren B."/>
            <person name="Lander E."/>
            <person name="Galagan J."/>
            <person name="Nusbaum C."/>
            <person name="Devon K."/>
            <person name="Cuomo C."/>
            <person name="Jaffe D."/>
            <person name="Butler J."/>
            <person name="Alvarez P."/>
            <person name="Gnerre S."/>
            <person name="Grabherr M."/>
            <person name="Kleber M."/>
            <person name="Mauceli E."/>
            <person name="Brockman W."/>
            <person name="MacCallum I.A."/>
            <person name="Rounsley S."/>
            <person name="Young S."/>
            <person name="LaButti K."/>
            <person name="Pushparaj V."/>
            <person name="DeCaprio D."/>
            <person name="Crawford M."/>
            <person name="Koehrsen M."/>
            <person name="Engels R."/>
            <person name="Montgomery P."/>
            <person name="Pearson M."/>
            <person name="Howarth C."/>
            <person name="Larson L."/>
            <person name="Luoma S."/>
            <person name="White J."/>
            <person name="O'Leary S."/>
            <person name="Kodira C."/>
            <person name="Zeng Q."/>
            <person name="Yandava C."/>
            <person name="Alvarado L."/>
            <person name="Pratt S."/>
            <person name="Kruglyak L."/>
        </authorList>
    </citation>
    <scope>NUCLEOTIDE SEQUENCE</scope>
    <source>
        <strain evidence="1">RM11-1a</strain>
    </source>
</reference>
<reference evidence="1" key="1">
    <citation type="submission" date="2005-03" db="EMBL/GenBank/DDBJ databases">
        <authorList>
            <person name="Giovannoni S.J."/>
            <person name="Cho J.-C."/>
            <person name="Ferriera S."/>
            <person name="Johnson J."/>
            <person name="Kravitz S."/>
            <person name="Halpern A."/>
            <person name="Remington K."/>
            <person name="Beeson K."/>
            <person name="Tran B."/>
            <person name="Rogers Y.-H."/>
            <person name="Friedman R."/>
            <person name="Venter J.C."/>
        </authorList>
    </citation>
    <scope>NUCLEOTIDE SEQUENCE</scope>
    <source>
        <strain evidence="1">RM11-1a</strain>
    </source>
</reference>
<name>B3LQK4_YEAS1</name>
<sequence length="116" mass="13439">MRWDVIILYAISRPYATRRTGSHIHPRDSRYISANQRRPPSACRVGPSPAKQRKDIPIFELLDTTLIKNALFALTSFLYYRTNILTCPFLNFLYLSRTGQLDKFCKDQTVTQILAT</sequence>
<proteinExistence type="predicted"/>
<accession>B3LQK4</accession>
<gene>
    <name evidence="1" type="ORF">SCRG_03771</name>
</gene>
<dbReference type="OrthoDB" id="10272945at2759"/>
<dbReference type="Proteomes" id="UP000008335">
    <property type="component" value="Unassembled WGS sequence"/>
</dbReference>